<accession>A0ACC2L6L2</accession>
<gene>
    <name evidence="1" type="ORF">MRB53_022002</name>
</gene>
<comment type="caution">
    <text evidence="1">The sequence shown here is derived from an EMBL/GenBank/DDBJ whole genome shotgun (WGS) entry which is preliminary data.</text>
</comment>
<reference evidence="1 2" key="1">
    <citation type="journal article" date="2022" name="Hortic Res">
        <title>A haplotype resolved chromosomal level avocado genome allows analysis of novel avocado genes.</title>
        <authorList>
            <person name="Nath O."/>
            <person name="Fletcher S.J."/>
            <person name="Hayward A."/>
            <person name="Shaw L.M."/>
            <person name="Masouleh A.K."/>
            <person name="Furtado A."/>
            <person name="Henry R.J."/>
            <person name="Mitter N."/>
        </authorList>
    </citation>
    <scope>NUCLEOTIDE SEQUENCE [LARGE SCALE GENOMIC DNA]</scope>
    <source>
        <strain evidence="2">cv. Hass</strain>
    </source>
</reference>
<keyword evidence="2" id="KW-1185">Reference proteome</keyword>
<dbReference type="EMBL" id="CM056815">
    <property type="protein sequence ID" value="KAJ8628679.1"/>
    <property type="molecule type" value="Genomic_DNA"/>
</dbReference>
<dbReference type="Proteomes" id="UP001234297">
    <property type="component" value="Chromosome 7"/>
</dbReference>
<name>A0ACC2L6L2_PERAE</name>
<proteinExistence type="predicted"/>
<evidence type="ECO:0000313" key="2">
    <source>
        <dbReference type="Proteomes" id="UP001234297"/>
    </source>
</evidence>
<sequence length="205" mass="23098">MASKKGVAQTPKLECCMCGDYGLPEELISCRSCHFRSQHKYCSDLYPKAESNSLCNWCLKEDREKHMKEATGNRSLSSTCGGSISNSKKKMVNTRNSDSNEVGQKLQRCTTFQLLVNIPIKKKRSPERLTFNRSKQVFRGKVRRYKLLEEGGEAFSFPQSLSIMGPTSSHLIGRFSSSHLVDVMIKVSFTCPYDACNSKDEGCLR</sequence>
<organism evidence="1 2">
    <name type="scientific">Persea americana</name>
    <name type="common">Avocado</name>
    <dbReference type="NCBI Taxonomy" id="3435"/>
    <lineage>
        <taxon>Eukaryota</taxon>
        <taxon>Viridiplantae</taxon>
        <taxon>Streptophyta</taxon>
        <taxon>Embryophyta</taxon>
        <taxon>Tracheophyta</taxon>
        <taxon>Spermatophyta</taxon>
        <taxon>Magnoliopsida</taxon>
        <taxon>Magnoliidae</taxon>
        <taxon>Laurales</taxon>
        <taxon>Lauraceae</taxon>
        <taxon>Persea</taxon>
    </lineage>
</organism>
<evidence type="ECO:0000313" key="1">
    <source>
        <dbReference type="EMBL" id="KAJ8628679.1"/>
    </source>
</evidence>
<protein>
    <submittedName>
        <fullName evidence="1">Uncharacterized protein</fullName>
    </submittedName>
</protein>